<dbReference type="InterPro" id="IPR029044">
    <property type="entry name" value="Nucleotide-diphossugar_trans"/>
</dbReference>
<accession>A0A1F6D973</accession>
<dbReference type="Pfam" id="PF00483">
    <property type="entry name" value="NTP_transferase"/>
    <property type="match status" value="1"/>
</dbReference>
<keyword evidence="2" id="KW-0548">Nucleotidyltransferase</keyword>
<evidence type="ECO:0000256" key="1">
    <source>
        <dbReference type="ARBA" id="ARBA00022679"/>
    </source>
</evidence>
<gene>
    <name evidence="4" type="ORF">A2853_02960</name>
</gene>
<evidence type="ECO:0000259" key="3">
    <source>
        <dbReference type="Pfam" id="PF00483"/>
    </source>
</evidence>
<comment type="caution">
    <text evidence="4">The sequence shown here is derived from an EMBL/GenBank/DDBJ whole genome shotgun (WGS) entry which is preliminary data.</text>
</comment>
<dbReference type="SUPFAM" id="SSF53448">
    <property type="entry name" value="Nucleotide-diphospho-sugar transferases"/>
    <property type="match status" value="1"/>
</dbReference>
<evidence type="ECO:0000313" key="4">
    <source>
        <dbReference type="EMBL" id="OGG57867.1"/>
    </source>
</evidence>
<dbReference type="CDD" id="cd04181">
    <property type="entry name" value="NTP_transferase"/>
    <property type="match status" value="1"/>
</dbReference>
<proteinExistence type="predicted"/>
<feature type="domain" description="Nucleotidyl transferase" evidence="3">
    <location>
        <begin position="3"/>
        <end position="179"/>
    </location>
</feature>
<protein>
    <recommendedName>
        <fullName evidence="3">Nucleotidyl transferase domain-containing protein</fullName>
    </recommendedName>
</protein>
<dbReference type="InterPro" id="IPR005835">
    <property type="entry name" value="NTP_transferase_dom"/>
</dbReference>
<dbReference type="InterPro" id="IPR050065">
    <property type="entry name" value="GlmU-like"/>
</dbReference>
<dbReference type="EMBL" id="MFKX01000008">
    <property type="protein sequence ID" value="OGG57867.1"/>
    <property type="molecule type" value="Genomic_DNA"/>
</dbReference>
<reference evidence="4 5" key="1">
    <citation type="journal article" date="2016" name="Nat. Commun.">
        <title>Thousands of microbial genomes shed light on interconnected biogeochemical processes in an aquifer system.</title>
        <authorList>
            <person name="Anantharaman K."/>
            <person name="Brown C.T."/>
            <person name="Hug L.A."/>
            <person name="Sharon I."/>
            <person name="Castelle C.J."/>
            <person name="Probst A.J."/>
            <person name="Thomas B.C."/>
            <person name="Singh A."/>
            <person name="Wilkins M.J."/>
            <person name="Karaoz U."/>
            <person name="Brodie E.L."/>
            <person name="Williams K.H."/>
            <person name="Hubbard S.S."/>
            <person name="Banfield J.F."/>
        </authorList>
    </citation>
    <scope>NUCLEOTIDE SEQUENCE [LARGE SCALE GENOMIC DNA]</scope>
</reference>
<evidence type="ECO:0000256" key="2">
    <source>
        <dbReference type="ARBA" id="ARBA00022695"/>
    </source>
</evidence>
<dbReference type="AlphaFoldDB" id="A0A1F6D973"/>
<dbReference type="PANTHER" id="PTHR43584:SF8">
    <property type="entry name" value="N-ACETYLMURAMATE ALPHA-1-PHOSPHATE URIDYLYLTRANSFERASE"/>
    <property type="match status" value="1"/>
</dbReference>
<dbReference type="GO" id="GO:0016779">
    <property type="term" value="F:nucleotidyltransferase activity"/>
    <property type="evidence" value="ECO:0007669"/>
    <property type="project" value="UniProtKB-KW"/>
</dbReference>
<dbReference type="Gene3D" id="3.90.550.10">
    <property type="entry name" value="Spore Coat Polysaccharide Biosynthesis Protein SpsA, Chain A"/>
    <property type="match status" value="1"/>
</dbReference>
<sequence length="237" mass="26525">MQAVVLAAGRGTRMDELTTAVPKPMLPVSGRPLLEYKLDTLPDEIDEIILIIGYLGHVIRHHFGALYGKKRILYVEQEELNGTAGALWSAKDMLHDRFLVMMGDDIYANADVAECIAKPNVWTLLVQQLPEMHRAGNVILDAEGRIDNIIENSIEDTERMEPGLASTNLYTLDTRLFSCPLIPKHTGSFEYGLPQTVVQAAHSLGIRFEPVYTEKWIQITSPKDLITAAEMLKKLNQ</sequence>
<dbReference type="PANTHER" id="PTHR43584">
    <property type="entry name" value="NUCLEOTIDYL TRANSFERASE"/>
    <property type="match status" value="1"/>
</dbReference>
<evidence type="ECO:0000313" key="5">
    <source>
        <dbReference type="Proteomes" id="UP000177958"/>
    </source>
</evidence>
<organism evidence="4 5">
    <name type="scientific">Candidatus Kaiserbacteria bacterium RIFCSPHIGHO2_01_FULL_55_17</name>
    <dbReference type="NCBI Taxonomy" id="1798484"/>
    <lineage>
        <taxon>Bacteria</taxon>
        <taxon>Candidatus Kaiseribacteriota</taxon>
    </lineage>
</organism>
<keyword evidence="1" id="KW-0808">Transferase</keyword>
<dbReference type="Proteomes" id="UP000177958">
    <property type="component" value="Unassembled WGS sequence"/>
</dbReference>
<name>A0A1F6D973_9BACT</name>